<dbReference type="Pfam" id="PF07729">
    <property type="entry name" value="FCD"/>
    <property type="match status" value="1"/>
</dbReference>
<organism evidence="5 6">
    <name type="scientific">Metabacillus rhizosphaerae</name>
    <dbReference type="NCBI Taxonomy" id="3117747"/>
    <lineage>
        <taxon>Bacteria</taxon>
        <taxon>Bacillati</taxon>
        <taxon>Bacillota</taxon>
        <taxon>Bacilli</taxon>
        <taxon>Bacillales</taxon>
        <taxon>Bacillaceae</taxon>
        <taxon>Metabacillus</taxon>
    </lineage>
</organism>
<dbReference type="Gene3D" id="1.10.10.10">
    <property type="entry name" value="Winged helix-like DNA-binding domain superfamily/Winged helix DNA-binding domain"/>
    <property type="match status" value="1"/>
</dbReference>
<dbReference type="InterPro" id="IPR000524">
    <property type="entry name" value="Tscrpt_reg_HTH_GntR"/>
</dbReference>
<keyword evidence="6" id="KW-1185">Reference proteome</keyword>
<dbReference type="SMART" id="SM00345">
    <property type="entry name" value="HTH_GNTR"/>
    <property type="match status" value="1"/>
</dbReference>
<gene>
    <name evidence="5" type="ORF">WCV66_06870</name>
</gene>
<dbReference type="Gene3D" id="1.20.120.530">
    <property type="entry name" value="GntR ligand-binding domain-like"/>
    <property type="match status" value="1"/>
</dbReference>
<evidence type="ECO:0000259" key="4">
    <source>
        <dbReference type="PROSITE" id="PS50949"/>
    </source>
</evidence>
<keyword evidence="1" id="KW-0805">Transcription regulation</keyword>
<dbReference type="SMART" id="SM00895">
    <property type="entry name" value="FCD"/>
    <property type="match status" value="1"/>
</dbReference>
<dbReference type="InterPro" id="IPR008920">
    <property type="entry name" value="TF_FadR/GntR_C"/>
</dbReference>
<reference evidence="5 6" key="1">
    <citation type="submission" date="2024-02" db="EMBL/GenBank/DDBJ databases">
        <title>Seven novel Bacillus-like species.</title>
        <authorList>
            <person name="Liu G."/>
        </authorList>
    </citation>
    <scope>NUCLEOTIDE SEQUENCE [LARGE SCALE GENOMIC DNA]</scope>
    <source>
        <strain evidence="5 6">FJAT-53654</strain>
    </source>
</reference>
<name>A0ABZ2MX65_9BACI</name>
<dbReference type="InterPro" id="IPR036390">
    <property type="entry name" value="WH_DNA-bd_sf"/>
</dbReference>
<dbReference type="SUPFAM" id="SSF46785">
    <property type="entry name" value="Winged helix' DNA-binding domain"/>
    <property type="match status" value="1"/>
</dbReference>
<dbReference type="InterPro" id="IPR011711">
    <property type="entry name" value="GntR_C"/>
</dbReference>
<evidence type="ECO:0000256" key="3">
    <source>
        <dbReference type="ARBA" id="ARBA00023163"/>
    </source>
</evidence>
<feature type="domain" description="HTH gntR-type" evidence="4">
    <location>
        <begin position="19"/>
        <end position="86"/>
    </location>
</feature>
<evidence type="ECO:0000313" key="5">
    <source>
        <dbReference type="EMBL" id="WXB89929.1"/>
    </source>
</evidence>
<dbReference type="InterPro" id="IPR036388">
    <property type="entry name" value="WH-like_DNA-bd_sf"/>
</dbReference>
<dbReference type="PANTHER" id="PTHR43537:SF24">
    <property type="entry name" value="GLUCONATE OPERON TRANSCRIPTIONAL REPRESSOR"/>
    <property type="match status" value="1"/>
</dbReference>
<keyword evidence="3" id="KW-0804">Transcription</keyword>
<dbReference type="Pfam" id="PF00392">
    <property type="entry name" value="GntR"/>
    <property type="match status" value="1"/>
</dbReference>
<accession>A0ABZ2MX65</accession>
<dbReference type="Proteomes" id="UP001368328">
    <property type="component" value="Chromosome"/>
</dbReference>
<dbReference type="EMBL" id="CP147403">
    <property type="protein sequence ID" value="WXB89929.1"/>
    <property type="molecule type" value="Genomic_DNA"/>
</dbReference>
<dbReference type="CDD" id="cd07377">
    <property type="entry name" value="WHTH_GntR"/>
    <property type="match status" value="1"/>
</dbReference>
<dbReference type="SUPFAM" id="SSF48008">
    <property type="entry name" value="GntR ligand-binding domain-like"/>
    <property type="match status" value="1"/>
</dbReference>
<dbReference type="PANTHER" id="PTHR43537">
    <property type="entry name" value="TRANSCRIPTIONAL REGULATOR, GNTR FAMILY"/>
    <property type="match status" value="1"/>
</dbReference>
<keyword evidence="2" id="KW-0238">DNA-binding</keyword>
<dbReference type="RefSeq" id="WP_338788398.1">
    <property type="nucleotide sequence ID" value="NZ_CP147403.1"/>
</dbReference>
<proteinExistence type="predicted"/>
<evidence type="ECO:0000256" key="2">
    <source>
        <dbReference type="ARBA" id="ARBA00023125"/>
    </source>
</evidence>
<evidence type="ECO:0000256" key="1">
    <source>
        <dbReference type="ARBA" id="ARBA00023015"/>
    </source>
</evidence>
<dbReference type="PROSITE" id="PS50949">
    <property type="entry name" value="HTH_GNTR"/>
    <property type="match status" value="1"/>
</dbReference>
<evidence type="ECO:0000313" key="6">
    <source>
        <dbReference type="Proteomes" id="UP001368328"/>
    </source>
</evidence>
<protein>
    <submittedName>
        <fullName evidence="5">GntR family transcriptional regulator</fullName>
    </submittedName>
</protein>
<sequence>MSEQSINRDLFSMKTEQVKSLRDIVIESLREAIVTGRFKPGEHLKERELSEIMGVSTTPIKEAFRMLGYEGLVVTIPRKGTYVSDLAETSIQEVQMLRAAVEGVCAKLAAMKLTEKTELALKHQIEKMEFLLNNNEVDQLIEENTKFHRLINEVAGNPMMLQITDNISSFDKAFRKRALKEESELRAGFSEHKEIYEAIISKDPELSEQVMKQHILRTAQDVLNGSKEK</sequence>